<evidence type="ECO:0000256" key="1">
    <source>
        <dbReference type="SAM" id="MobiDB-lite"/>
    </source>
</evidence>
<sequence length="157" mass="16282">MAFAACSDDNDGPPNKPSGGSDAGSDQSTTPLPDTGTVDSASGDAGTCDYDQKTADGGRCDLRKTHVRMSRLAALSCEAITRGQFCDRIFFQVPADAGASVSAIAPSFKCAPGGQGLQCTWEDPPNQLDENGFAQICALTTSSIDLSDEGITCMIYL</sequence>
<proteinExistence type="predicted"/>
<accession>A0ABZ2K812</accession>
<keyword evidence="3" id="KW-1185">Reference proteome</keyword>
<protein>
    <submittedName>
        <fullName evidence="2">Uncharacterized protein</fullName>
    </submittedName>
</protein>
<name>A0ABZ2K812_9BACT</name>
<dbReference type="EMBL" id="CP089982">
    <property type="protein sequence ID" value="WXA94815.1"/>
    <property type="molecule type" value="Genomic_DNA"/>
</dbReference>
<organism evidence="2 3">
    <name type="scientific">Pendulispora brunnea</name>
    <dbReference type="NCBI Taxonomy" id="2905690"/>
    <lineage>
        <taxon>Bacteria</taxon>
        <taxon>Pseudomonadati</taxon>
        <taxon>Myxococcota</taxon>
        <taxon>Myxococcia</taxon>
        <taxon>Myxococcales</taxon>
        <taxon>Sorangiineae</taxon>
        <taxon>Pendulisporaceae</taxon>
        <taxon>Pendulispora</taxon>
    </lineage>
</organism>
<dbReference type="Proteomes" id="UP001379533">
    <property type="component" value="Chromosome"/>
</dbReference>
<dbReference type="RefSeq" id="WP_394845425.1">
    <property type="nucleotide sequence ID" value="NZ_CP089982.1"/>
</dbReference>
<gene>
    <name evidence="2" type="ORF">LZC95_51390</name>
</gene>
<evidence type="ECO:0000313" key="3">
    <source>
        <dbReference type="Proteomes" id="UP001379533"/>
    </source>
</evidence>
<feature type="compositionally biased region" description="Polar residues" evidence="1">
    <location>
        <begin position="24"/>
        <end position="40"/>
    </location>
</feature>
<reference evidence="2 3" key="1">
    <citation type="submission" date="2021-12" db="EMBL/GenBank/DDBJ databases">
        <title>Discovery of the Pendulisporaceae a myxobacterial family with distinct sporulation behavior and unique specialized metabolism.</title>
        <authorList>
            <person name="Garcia R."/>
            <person name="Popoff A."/>
            <person name="Bader C.D."/>
            <person name="Loehr J."/>
            <person name="Walesch S."/>
            <person name="Walt C."/>
            <person name="Boldt J."/>
            <person name="Bunk B."/>
            <person name="Haeckl F.J.F.P.J."/>
            <person name="Gunesch A.P."/>
            <person name="Birkelbach J."/>
            <person name="Nuebel U."/>
            <person name="Pietschmann T."/>
            <person name="Bach T."/>
            <person name="Mueller R."/>
        </authorList>
    </citation>
    <scope>NUCLEOTIDE SEQUENCE [LARGE SCALE GENOMIC DNA]</scope>
    <source>
        <strain evidence="2 3">MSr12523</strain>
    </source>
</reference>
<evidence type="ECO:0000313" key="2">
    <source>
        <dbReference type="EMBL" id="WXA94815.1"/>
    </source>
</evidence>
<feature type="region of interest" description="Disordered" evidence="1">
    <location>
        <begin position="1"/>
        <end position="56"/>
    </location>
</feature>